<evidence type="ECO:0000313" key="3">
    <source>
        <dbReference type="EMBL" id="HIY95903.1"/>
    </source>
</evidence>
<reference evidence="3" key="2">
    <citation type="submission" date="2021-04" db="EMBL/GenBank/DDBJ databases">
        <authorList>
            <person name="Gilroy R."/>
        </authorList>
    </citation>
    <scope>NUCLEOTIDE SEQUENCE</scope>
    <source>
        <strain evidence="3">ChiHjej12B11-9195</strain>
    </source>
</reference>
<dbReference type="EMBL" id="DXCN01000074">
    <property type="protein sequence ID" value="HIY95903.1"/>
    <property type="molecule type" value="Genomic_DNA"/>
</dbReference>
<dbReference type="PANTHER" id="PTHR33744">
    <property type="entry name" value="CARBOHYDRATE DIACID REGULATOR"/>
    <property type="match status" value="1"/>
</dbReference>
<dbReference type="Proteomes" id="UP000824134">
    <property type="component" value="Unassembled WGS sequence"/>
</dbReference>
<dbReference type="InterPro" id="IPR025736">
    <property type="entry name" value="PucR_C-HTH_dom"/>
</dbReference>
<dbReference type="InterPro" id="IPR042070">
    <property type="entry name" value="PucR_C-HTH_sf"/>
</dbReference>
<evidence type="ECO:0000259" key="1">
    <source>
        <dbReference type="Pfam" id="PF13556"/>
    </source>
</evidence>
<reference evidence="3" key="1">
    <citation type="journal article" date="2021" name="PeerJ">
        <title>Extensive microbial diversity within the chicken gut microbiome revealed by metagenomics and culture.</title>
        <authorList>
            <person name="Gilroy R."/>
            <person name="Ravi A."/>
            <person name="Getino M."/>
            <person name="Pursley I."/>
            <person name="Horton D.L."/>
            <person name="Alikhan N.F."/>
            <person name="Baker D."/>
            <person name="Gharbi K."/>
            <person name="Hall N."/>
            <person name="Watson M."/>
            <person name="Adriaenssens E.M."/>
            <person name="Foster-Nyarko E."/>
            <person name="Jarju S."/>
            <person name="Secka A."/>
            <person name="Antonio M."/>
            <person name="Oren A."/>
            <person name="Chaudhuri R.R."/>
            <person name="La Ragione R."/>
            <person name="Hildebrand F."/>
            <person name="Pallen M.J."/>
        </authorList>
    </citation>
    <scope>NUCLEOTIDE SEQUENCE</scope>
    <source>
        <strain evidence="3">ChiHjej12B11-9195</strain>
    </source>
</reference>
<dbReference type="Pfam" id="PF13556">
    <property type="entry name" value="HTH_30"/>
    <property type="match status" value="1"/>
</dbReference>
<protein>
    <submittedName>
        <fullName evidence="3">Helix-turn-helix domain-containing protein</fullName>
    </submittedName>
</protein>
<sequence length="401" mass="43773">MREIPYISLDVLLRTLVAEKEALVVGAVRAVVDELSEYRAVPREELVDSVAGVFDAAIICLESSAPVDEVLGGGREGVYEVAPRRKVQGVSLASVLRAHRLALSAAQRRFMQMAERSGLPFEKRLEAMGIMWEVGEWFMVQAARDYEPALLSDAERRKVEKRDFLTRLVQGALEAADEERLASRLGLPGELEYQVVLGRELSPIVWASEVESAFSGVLASAVADAVEGSLVGVLPVLEGVDAAISRASERQELRGGALALGCPVRIGKLAESLEEARAVLASLEPGSVGCFDARSRGWRLAVACTPWLGDVVEQGLLAPLRENHGGGEALLMYVWAFLEYGRSYRDAAQALYIHENTLRNKVAKFEQITGCRLNDIDTCIELMWLRHDMALKGALSIGDSL</sequence>
<feature type="domain" description="PucR C-terminal helix-turn-helix" evidence="1">
    <location>
        <begin position="331"/>
        <end position="383"/>
    </location>
</feature>
<name>A0A9D1ZUK2_9MICC</name>
<evidence type="ECO:0000313" key="4">
    <source>
        <dbReference type="Proteomes" id="UP000824134"/>
    </source>
</evidence>
<organism evidence="3 4">
    <name type="scientific">Candidatus Rothia avicola</name>
    <dbReference type="NCBI Taxonomy" id="2840478"/>
    <lineage>
        <taxon>Bacteria</taxon>
        <taxon>Bacillati</taxon>
        <taxon>Actinomycetota</taxon>
        <taxon>Actinomycetes</taxon>
        <taxon>Micrococcales</taxon>
        <taxon>Micrococcaceae</taxon>
        <taxon>Rothia</taxon>
    </lineage>
</organism>
<gene>
    <name evidence="3" type="ORF">H9821_09680</name>
</gene>
<dbReference type="Gene3D" id="1.10.10.2840">
    <property type="entry name" value="PucR C-terminal helix-turn-helix domain"/>
    <property type="match status" value="1"/>
</dbReference>
<dbReference type="InterPro" id="IPR051448">
    <property type="entry name" value="CdaR-like_regulators"/>
</dbReference>
<dbReference type="InterPro" id="IPR025751">
    <property type="entry name" value="RsbRD_N_dom"/>
</dbReference>
<evidence type="ECO:0000259" key="2">
    <source>
        <dbReference type="Pfam" id="PF14361"/>
    </source>
</evidence>
<proteinExistence type="predicted"/>
<feature type="domain" description="RsbT co-antagonist protein RsbRD N-terminal" evidence="2">
    <location>
        <begin position="24"/>
        <end position="157"/>
    </location>
</feature>
<dbReference type="AlphaFoldDB" id="A0A9D1ZUK2"/>
<comment type="caution">
    <text evidence="3">The sequence shown here is derived from an EMBL/GenBank/DDBJ whole genome shotgun (WGS) entry which is preliminary data.</text>
</comment>
<dbReference type="Pfam" id="PF14361">
    <property type="entry name" value="RsbRD_N"/>
    <property type="match status" value="1"/>
</dbReference>
<accession>A0A9D1ZUK2</accession>